<keyword evidence="2" id="KW-0012">Acyltransferase</keyword>
<reference evidence="4 5" key="1">
    <citation type="journal article" date="2021" name="Microorganisms">
        <title>Acidisoma silvae sp. nov. and Acidisomacellulosilytica sp. nov., Two Acidophilic Bacteria Isolated from Decaying Wood, Hydrolyzing Cellulose and Producing Poly-3-hydroxybutyrate.</title>
        <authorList>
            <person name="Mieszkin S."/>
            <person name="Pouder E."/>
            <person name="Uroz S."/>
            <person name="Simon-Colin C."/>
            <person name="Alain K."/>
        </authorList>
    </citation>
    <scope>NUCLEOTIDE SEQUENCE [LARGE SCALE GENOMIC DNA]</scope>
    <source>
        <strain evidence="4 5">HW T5.17</strain>
    </source>
</reference>
<dbReference type="InterPro" id="IPR000182">
    <property type="entry name" value="GNAT_dom"/>
</dbReference>
<dbReference type="AlphaFoldDB" id="A0A963YXI5"/>
<name>A0A963YXI5_9PROT</name>
<dbReference type="Proteomes" id="UP000721844">
    <property type="component" value="Unassembled WGS sequence"/>
</dbReference>
<comment type="caution">
    <text evidence="4">The sequence shown here is derived from an EMBL/GenBank/DDBJ whole genome shotgun (WGS) entry which is preliminary data.</text>
</comment>
<dbReference type="PROSITE" id="PS51186">
    <property type="entry name" value="GNAT"/>
    <property type="match status" value="1"/>
</dbReference>
<evidence type="ECO:0000256" key="2">
    <source>
        <dbReference type="ARBA" id="ARBA00023315"/>
    </source>
</evidence>
<evidence type="ECO:0000256" key="1">
    <source>
        <dbReference type="ARBA" id="ARBA00022679"/>
    </source>
</evidence>
<accession>A0A963YXI5</accession>
<evidence type="ECO:0000313" key="5">
    <source>
        <dbReference type="Proteomes" id="UP000721844"/>
    </source>
</evidence>
<evidence type="ECO:0000259" key="3">
    <source>
        <dbReference type="PROSITE" id="PS51186"/>
    </source>
</evidence>
<evidence type="ECO:0000313" key="4">
    <source>
        <dbReference type="EMBL" id="MCB8878899.1"/>
    </source>
</evidence>
<dbReference type="EMBL" id="JAESVA010000001">
    <property type="protein sequence ID" value="MCB8878899.1"/>
    <property type="molecule type" value="Genomic_DNA"/>
</dbReference>
<proteinExistence type="predicted"/>
<keyword evidence="1" id="KW-0808">Transferase</keyword>
<protein>
    <submittedName>
        <fullName evidence="4">GNAT family N-acetyltransferase</fullName>
    </submittedName>
</protein>
<keyword evidence="5" id="KW-1185">Reference proteome</keyword>
<dbReference type="GO" id="GO:0016747">
    <property type="term" value="F:acyltransferase activity, transferring groups other than amino-acyl groups"/>
    <property type="evidence" value="ECO:0007669"/>
    <property type="project" value="InterPro"/>
</dbReference>
<dbReference type="Pfam" id="PF00583">
    <property type="entry name" value="Acetyltransf_1"/>
    <property type="match status" value="1"/>
</dbReference>
<dbReference type="InterPro" id="IPR016181">
    <property type="entry name" value="Acyl_CoA_acyltransferase"/>
</dbReference>
<dbReference type="Gene3D" id="3.40.630.30">
    <property type="match status" value="1"/>
</dbReference>
<gene>
    <name evidence="4" type="ORF">ACELLULO517_01540</name>
</gene>
<feature type="domain" description="N-acetyltransferase" evidence="3">
    <location>
        <begin position="3"/>
        <end position="160"/>
    </location>
</feature>
<organism evidence="4 5">
    <name type="scientific">Acidisoma cellulosilyticum</name>
    <dbReference type="NCBI Taxonomy" id="2802395"/>
    <lineage>
        <taxon>Bacteria</taxon>
        <taxon>Pseudomonadati</taxon>
        <taxon>Pseudomonadota</taxon>
        <taxon>Alphaproteobacteria</taxon>
        <taxon>Acetobacterales</taxon>
        <taxon>Acidocellaceae</taxon>
        <taxon>Acidisoma</taxon>
    </lineage>
</organism>
<dbReference type="PANTHER" id="PTHR43877">
    <property type="entry name" value="AMINOALKYLPHOSPHONATE N-ACETYLTRANSFERASE-RELATED-RELATED"/>
    <property type="match status" value="1"/>
</dbReference>
<dbReference type="SUPFAM" id="SSF55729">
    <property type="entry name" value="Acyl-CoA N-acyltransferases (Nat)"/>
    <property type="match status" value="1"/>
</dbReference>
<sequence>MTDHFIRAEPGDLESIITLTHAAYLPYTVMLGAPPLPVTTDYAPRIAAGEVWLLHRGDAVGSDPVALTGLLVLELHEDHGMIYSVAVAPGFQGQGHGVRLLRHAEKLVRDAGHGEIRLYTNARMERNIALYQSFGYRETGRRPNPHRPGWFIVDMAKPLSRPPWQGNCT</sequence>
<dbReference type="InterPro" id="IPR050832">
    <property type="entry name" value="Bact_Acetyltransf"/>
</dbReference>
<dbReference type="RefSeq" id="WP_227305153.1">
    <property type="nucleotide sequence ID" value="NZ_JAESVA010000001.1"/>
</dbReference>
<dbReference type="CDD" id="cd04301">
    <property type="entry name" value="NAT_SF"/>
    <property type="match status" value="1"/>
</dbReference>
<dbReference type="PANTHER" id="PTHR43877:SF2">
    <property type="entry name" value="AMINOALKYLPHOSPHONATE N-ACETYLTRANSFERASE-RELATED"/>
    <property type="match status" value="1"/>
</dbReference>